<comment type="caution">
    <text evidence="3">The sequence shown here is derived from an EMBL/GenBank/DDBJ whole genome shotgun (WGS) entry which is preliminary data.</text>
</comment>
<evidence type="ECO:0000256" key="1">
    <source>
        <dbReference type="SAM" id="Phobius"/>
    </source>
</evidence>
<protein>
    <recommendedName>
        <fullName evidence="5">TIGR02186 family protein</fullName>
    </recommendedName>
</protein>
<gene>
    <name evidence="3" type="ORF">EOD42_02225</name>
</gene>
<keyword evidence="1" id="KW-0472">Membrane</keyword>
<accession>A0A437MMR5</accession>
<feature type="chain" id="PRO_5018983199" description="TIGR02186 family protein" evidence="2">
    <location>
        <begin position="19"/>
        <end position="270"/>
    </location>
</feature>
<keyword evidence="2" id="KW-0732">Signal</keyword>
<dbReference type="InterPro" id="IPR019088">
    <property type="entry name" value="CHP02186-rel_TM"/>
</dbReference>
<dbReference type="RefSeq" id="WP_127785491.1">
    <property type="nucleotide sequence ID" value="NZ_SACL01000001.1"/>
</dbReference>
<feature type="signal peptide" evidence="2">
    <location>
        <begin position="1"/>
        <end position="18"/>
    </location>
</feature>
<keyword evidence="1" id="KW-1133">Transmembrane helix</keyword>
<keyword evidence="1" id="KW-0812">Transmembrane</keyword>
<proteinExistence type="predicted"/>
<evidence type="ECO:0000313" key="4">
    <source>
        <dbReference type="Proteomes" id="UP000282957"/>
    </source>
</evidence>
<dbReference type="AlphaFoldDB" id="A0A437MMR5"/>
<dbReference type="EMBL" id="SACL01000001">
    <property type="protein sequence ID" value="RVT98948.1"/>
    <property type="molecule type" value="Genomic_DNA"/>
</dbReference>
<keyword evidence="4" id="KW-1185">Reference proteome</keyword>
<sequence>MRRLLLALMLFWALPVAAQTPPGEPRVVLPLDPPLAAARPAAAPESPLIAHLSQASAEISTTFSGSSIFVFGTSAVPLGLDGGDIVVVVRGPTDAVTVRRKVRVLGMWFNGPSTRFENVPGFYGVAGTMPAWHVLPEDLRRRYGIGLDALEFQRSGASSGNFREALEELHREQQLWLEDSAPVRVEGNRLFYVRLPLPATVPAGRYGVEVMLVRNQQVIAHQELAFAVERVGTAATIADVSRERPLLYGVMCVLLAAVAGWLGSVLFRRG</sequence>
<dbReference type="Proteomes" id="UP000282957">
    <property type="component" value="Unassembled WGS sequence"/>
</dbReference>
<evidence type="ECO:0000313" key="3">
    <source>
        <dbReference type="EMBL" id="RVT98948.1"/>
    </source>
</evidence>
<evidence type="ECO:0008006" key="5">
    <source>
        <dbReference type="Google" id="ProtNLM"/>
    </source>
</evidence>
<organism evidence="3 4">
    <name type="scientific">Rhodovarius crocodyli</name>
    <dbReference type="NCBI Taxonomy" id="1979269"/>
    <lineage>
        <taxon>Bacteria</taxon>
        <taxon>Pseudomonadati</taxon>
        <taxon>Pseudomonadota</taxon>
        <taxon>Alphaproteobacteria</taxon>
        <taxon>Acetobacterales</taxon>
        <taxon>Roseomonadaceae</taxon>
        <taxon>Rhodovarius</taxon>
    </lineage>
</organism>
<dbReference type="Pfam" id="PF09608">
    <property type="entry name" value="Alph_Pro_TM"/>
    <property type="match status" value="1"/>
</dbReference>
<name>A0A437MMR5_9PROT</name>
<feature type="transmembrane region" description="Helical" evidence="1">
    <location>
        <begin position="246"/>
        <end position="267"/>
    </location>
</feature>
<evidence type="ECO:0000256" key="2">
    <source>
        <dbReference type="SAM" id="SignalP"/>
    </source>
</evidence>
<reference evidence="3 4" key="1">
    <citation type="submission" date="2019-01" db="EMBL/GenBank/DDBJ databases">
        <authorList>
            <person name="Chen W.-M."/>
        </authorList>
    </citation>
    <scope>NUCLEOTIDE SEQUENCE [LARGE SCALE GENOMIC DNA]</scope>
    <source>
        <strain evidence="3 4">CCP-6</strain>
    </source>
</reference>
<dbReference type="OrthoDB" id="9815212at2"/>